<proteinExistence type="predicted"/>
<evidence type="ECO:0000313" key="2">
    <source>
        <dbReference type="EMBL" id="KAF5646408.1"/>
    </source>
</evidence>
<comment type="caution">
    <text evidence="2">The sequence shown here is derived from an EMBL/GenBank/DDBJ whole genome shotgun (WGS) entry which is preliminary data.</text>
</comment>
<name>A0A8H5S734_9HYPO</name>
<protein>
    <recommendedName>
        <fullName evidence="4">Hydrophobin</fullName>
    </recommendedName>
</protein>
<evidence type="ECO:0000256" key="1">
    <source>
        <dbReference type="SAM" id="SignalP"/>
    </source>
</evidence>
<evidence type="ECO:0000313" key="3">
    <source>
        <dbReference type="Proteomes" id="UP000530670"/>
    </source>
</evidence>
<sequence length="82" mass="8811">MKASFILALPAIVAAAATPQVKERQVPTLLDPACLLQVSGISTCFPNLDLNSVVRVDDIFVCPIRIIIRILTECPAVPTLPK</sequence>
<feature type="chain" id="PRO_5034723472" description="Hydrophobin" evidence="1">
    <location>
        <begin position="17"/>
        <end position="82"/>
    </location>
</feature>
<dbReference type="Proteomes" id="UP000530670">
    <property type="component" value="Unassembled WGS sequence"/>
</dbReference>
<dbReference type="OrthoDB" id="5081274at2759"/>
<keyword evidence="3" id="KW-1185">Reference proteome</keyword>
<dbReference type="RefSeq" id="XP_037210776.1">
    <property type="nucleotide sequence ID" value="XM_037348267.1"/>
</dbReference>
<reference evidence="2 3" key="1">
    <citation type="submission" date="2020-05" db="EMBL/GenBank/DDBJ databases">
        <title>Identification and distribution of gene clusters putatively required for synthesis of sphingolipid metabolism inhibitors in phylogenetically diverse species of the filamentous fungus Fusarium.</title>
        <authorList>
            <person name="Kim H.-S."/>
            <person name="Busman M."/>
            <person name="Brown D.W."/>
            <person name="Divon H."/>
            <person name="Uhlig S."/>
            <person name="Proctor R.H."/>
        </authorList>
    </citation>
    <scope>NUCLEOTIDE SEQUENCE [LARGE SCALE GENOMIC DNA]</scope>
    <source>
        <strain evidence="2 3">NRRL 66243</strain>
    </source>
</reference>
<accession>A0A8H5S734</accession>
<dbReference type="AlphaFoldDB" id="A0A8H5S734"/>
<keyword evidence="1" id="KW-0732">Signal</keyword>
<evidence type="ECO:0008006" key="4">
    <source>
        <dbReference type="Google" id="ProtNLM"/>
    </source>
</evidence>
<organism evidence="2 3">
    <name type="scientific">Fusarium tjaetaba</name>
    <dbReference type="NCBI Taxonomy" id="1567544"/>
    <lineage>
        <taxon>Eukaryota</taxon>
        <taxon>Fungi</taxon>
        <taxon>Dikarya</taxon>
        <taxon>Ascomycota</taxon>
        <taxon>Pezizomycotina</taxon>
        <taxon>Sordariomycetes</taxon>
        <taxon>Hypocreomycetidae</taxon>
        <taxon>Hypocreales</taxon>
        <taxon>Nectriaceae</taxon>
        <taxon>Fusarium</taxon>
        <taxon>Fusarium fujikuroi species complex</taxon>
    </lineage>
</organism>
<dbReference type="EMBL" id="JAAQRI010000038">
    <property type="protein sequence ID" value="KAF5646408.1"/>
    <property type="molecule type" value="Genomic_DNA"/>
</dbReference>
<feature type="signal peptide" evidence="1">
    <location>
        <begin position="1"/>
        <end position="16"/>
    </location>
</feature>
<dbReference type="GeneID" id="59300537"/>
<gene>
    <name evidence="2" type="ORF">FTJAE_2107</name>
</gene>